<keyword evidence="3" id="KW-1185">Reference proteome</keyword>
<accession>A0A0H2WDW7</accession>
<gene>
    <name evidence="2" type="ordered locus">BMAA1507</name>
</gene>
<dbReference type="AlphaFoldDB" id="A0A0H2WDW7"/>
<sequence>MTRVTQSVVSIGRRLNACPARPILESQFREGSCRAKQGGRICCEPDRADRAGPCRPRHVASRCSTCSRQAVGPAARRRPCAHEKRPSSGDEGPDC</sequence>
<feature type="region of interest" description="Disordered" evidence="1">
    <location>
        <begin position="72"/>
        <end position="95"/>
    </location>
</feature>
<dbReference type="KEGG" id="bma:BMAA1507"/>
<protein>
    <submittedName>
        <fullName evidence="2">Uncharacterized protein</fullName>
    </submittedName>
</protein>
<dbReference type="HOGENOM" id="CLU_2367432_0_0_4"/>
<reference evidence="2 3" key="1">
    <citation type="journal article" date="2004" name="Proc. Natl. Acad. Sci. U.S.A.">
        <title>Structural flexibility in the Burkholderia mallei genome.</title>
        <authorList>
            <person name="Nierman W.C."/>
            <person name="DeShazer D."/>
            <person name="Kim H.S."/>
            <person name="Tettelin H."/>
            <person name="Nelson K.E."/>
            <person name="Feldblyum T."/>
            <person name="Ulrich R.L."/>
            <person name="Ronning C.M."/>
            <person name="Brinkac L.M."/>
            <person name="Daugherty S.C."/>
            <person name="Davidsen T.D."/>
            <person name="Deboy R.T."/>
            <person name="Dimitrov G."/>
            <person name="Dodson R.J."/>
            <person name="Durkin A.S."/>
            <person name="Gwinn M.L."/>
            <person name="Haft D.H."/>
            <person name="Khouri H."/>
            <person name="Kolonay J.F."/>
            <person name="Madupu R."/>
            <person name="Mohammoud Y."/>
            <person name="Nelson W.C."/>
            <person name="Radune D."/>
            <person name="Romero C.M."/>
            <person name="Sarria S."/>
            <person name="Selengut J."/>
            <person name="Shamblin C."/>
            <person name="Sullivan S.A."/>
            <person name="White O."/>
            <person name="Yu Y."/>
            <person name="Zafar N."/>
            <person name="Zhou L."/>
            <person name="Fraser C.M."/>
        </authorList>
    </citation>
    <scope>NUCLEOTIDE SEQUENCE [LARGE SCALE GENOMIC DNA]</scope>
    <source>
        <strain evidence="2 3">ATCC 23344</strain>
    </source>
</reference>
<name>A0A0H2WDW7_BURMA</name>
<evidence type="ECO:0000313" key="2">
    <source>
        <dbReference type="EMBL" id="AAU46857.1"/>
    </source>
</evidence>
<dbReference type="EMBL" id="CP000011">
    <property type="protein sequence ID" value="AAU46857.1"/>
    <property type="molecule type" value="Genomic_DNA"/>
</dbReference>
<evidence type="ECO:0000256" key="1">
    <source>
        <dbReference type="SAM" id="MobiDB-lite"/>
    </source>
</evidence>
<organism evidence="2 3">
    <name type="scientific">Burkholderia mallei (strain ATCC 23344)</name>
    <dbReference type="NCBI Taxonomy" id="243160"/>
    <lineage>
        <taxon>Bacteria</taxon>
        <taxon>Pseudomonadati</taxon>
        <taxon>Pseudomonadota</taxon>
        <taxon>Betaproteobacteria</taxon>
        <taxon>Burkholderiales</taxon>
        <taxon>Burkholderiaceae</taxon>
        <taxon>Burkholderia</taxon>
        <taxon>pseudomallei group</taxon>
    </lineage>
</organism>
<evidence type="ECO:0000313" key="3">
    <source>
        <dbReference type="Proteomes" id="UP000006693"/>
    </source>
</evidence>
<proteinExistence type="predicted"/>
<dbReference type="Proteomes" id="UP000006693">
    <property type="component" value="Chromosome 2"/>
</dbReference>